<dbReference type="OrthoDB" id="510539at2759"/>
<evidence type="ECO:0000256" key="1">
    <source>
        <dbReference type="ARBA" id="ARBA00010136"/>
    </source>
</evidence>
<organism evidence="3 4">
    <name type="scientific">Danionella cerebrum</name>
    <dbReference type="NCBI Taxonomy" id="2873325"/>
    <lineage>
        <taxon>Eukaryota</taxon>
        <taxon>Metazoa</taxon>
        <taxon>Chordata</taxon>
        <taxon>Craniata</taxon>
        <taxon>Vertebrata</taxon>
        <taxon>Euteleostomi</taxon>
        <taxon>Actinopterygii</taxon>
        <taxon>Neopterygii</taxon>
        <taxon>Teleostei</taxon>
        <taxon>Ostariophysi</taxon>
        <taxon>Cypriniformes</taxon>
        <taxon>Danionidae</taxon>
        <taxon>Danioninae</taxon>
        <taxon>Danionella</taxon>
    </lineage>
</organism>
<dbReference type="GO" id="GO:0043171">
    <property type="term" value="P:peptide catabolic process"/>
    <property type="evidence" value="ECO:0007669"/>
    <property type="project" value="TreeGrafter"/>
</dbReference>
<proteinExistence type="inferred from homology"/>
<dbReference type="PANTHER" id="PTHR11533">
    <property type="entry name" value="PROTEASE M1 ZINC METALLOPROTEASE"/>
    <property type="match status" value="1"/>
</dbReference>
<dbReference type="InterPro" id="IPR024571">
    <property type="entry name" value="ERAP1-like_C_dom"/>
</dbReference>
<dbReference type="GO" id="GO:0005886">
    <property type="term" value="C:plasma membrane"/>
    <property type="evidence" value="ECO:0007669"/>
    <property type="project" value="TreeGrafter"/>
</dbReference>
<comment type="caution">
    <text evidence="3">The sequence shown here is derived from an EMBL/GenBank/DDBJ whole genome shotgun (WGS) entry which is preliminary data.</text>
</comment>
<dbReference type="GO" id="GO:0008270">
    <property type="term" value="F:zinc ion binding"/>
    <property type="evidence" value="ECO:0007669"/>
    <property type="project" value="TreeGrafter"/>
</dbReference>
<dbReference type="PANTHER" id="PTHR11533:SF271">
    <property type="entry name" value="AMINOPEPTIDASE"/>
    <property type="match status" value="1"/>
</dbReference>
<accession>A0A553QDI9</accession>
<dbReference type="GO" id="GO:0070006">
    <property type="term" value="F:metalloaminopeptidase activity"/>
    <property type="evidence" value="ECO:0007669"/>
    <property type="project" value="TreeGrafter"/>
</dbReference>
<dbReference type="Gene3D" id="1.25.50.20">
    <property type="match status" value="1"/>
</dbReference>
<dbReference type="AlphaFoldDB" id="A0A553QDI9"/>
<evidence type="ECO:0000313" key="3">
    <source>
        <dbReference type="EMBL" id="TRY88003.1"/>
    </source>
</evidence>
<reference evidence="3 4" key="1">
    <citation type="journal article" date="2019" name="Sci. Data">
        <title>Hybrid genome assembly and annotation of Danionella translucida.</title>
        <authorList>
            <person name="Kadobianskyi M."/>
            <person name="Schulze L."/>
            <person name="Schuelke M."/>
            <person name="Judkewitz B."/>
        </authorList>
    </citation>
    <scope>NUCLEOTIDE SEQUENCE [LARGE SCALE GENOMIC DNA]</scope>
    <source>
        <strain evidence="3 4">Bolton</strain>
    </source>
</reference>
<name>A0A553QDI9_9TELE</name>
<dbReference type="FunFam" id="1.25.50.20:FF:000012">
    <property type="entry name" value="Aminopeptidase N"/>
    <property type="match status" value="1"/>
</dbReference>
<sequence>MCLVYNIFTPSTVHLPLKKIFSCAAFNNNMKTNGNEWVLVNLNMTGYYRVNYDTENWERLLNQLSENHQVIPVINRAQIVDDAFNLARAKIIPVTSALNTTKYLSEEREYMPWQSALNNLDYFYLMFTKTLVYGLLQNYTKKQVIPLFEHFKYVTENWSDVPPGHTDQYNQVNAIRFACSTGVEECQNLTSIWYRQWMDQPYQNKIHPNLRSTVYCSAIATGGTEEWDFGWAMFQNATIASEANKLMSSLACAKNQTLLQRYLGYTLDPSMIRKQDASSVIVYIASNTDGQSLAWDFVRKNWPYMFTEYGVGSFNFASLISGITKTFSTEEELQQLQEFKRENSQVGFGSGTVALEQAIEKTKANIKWVSENQKEIADWLVARMA</sequence>
<feature type="domain" description="ERAP1-like C-terminal" evidence="2">
    <location>
        <begin position="37"/>
        <end position="363"/>
    </location>
</feature>
<dbReference type="EMBL" id="SRMA01026075">
    <property type="protein sequence ID" value="TRY88003.1"/>
    <property type="molecule type" value="Genomic_DNA"/>
</dbReference>
<dbReference type="InterPro" id="IPR050344">
    <property type="entry name" value="Peptidase_M1_aminopeptidases"/>
</dbReference>
<comment type="similarity">
    <text evidence="1">Belongs to the peptidase M1 family.</text>
</comment>
<evidence type="ECO:0000313" key="4">
    <source>
        <dbReference type="Proteomes" id="UP000316079"/>
    </source>
</evidence>
<dbReference type="Gene3D" id="2.60.40.1910">
    <property type="match status" value="1"/>
</dbReference>
<dbReference type="GO" id="GO:0005737">
    <property type="term" value="C:cytoplasm"/>
    <property type="evidence" value="ECO:0007669"/>
    <property type="project" value="TreeGrafter"/>
</dbReference>
<dbReference type="GO" id="GO:0005615">
    <property type="term" value="C:extracellular space"/>
    <property type="evidence" value="ECO:0007669"/>
    <property type="project" value="TreeGrafter"/>
</dbReference>
<protein>
    <recommendedName>
        <fullName evidence="2">ERAP1-like C-terminal domain-containing protein</fullName>
    </recommendedName>
</protein>
<evidence type="ECO:0000259" key="2">
    <source>
        <dbReference type="Pfam" id="PF11838"/>
    </source>
</evidence>
<dbReference type="Proteomes" id="UP000316079">
    <property type="component" value="Unassembled WGS sequence"/>
</dbReference>
<keyword evidence="4" id="KW-1185">Reference proteome</keyword>
<gene>
    <name evidence="3" type="ORF">DNTS_007026</name>
</gene>
<dbReference type="Pfam" id="PF11838">
    <property type="entry name" value="ERAP1_C"/>
    <property type="match status" value="1"/>
</dbReference>
<dbReference type="GO" id="GO:0042277">
    <property type="term" value="F:peptide binding"/>
    <property type="evidence" value="ECO:0007669"/>
    <property type="project" value="TreeGrafter"/>
</dbReference>
<dbReference type="GO" id="GO:0006508">
    <property type="term" value="P:proteolysis"/>
    <property type="evidence" value="ECO:0007669"/>
    <property type="project" value="TreeGrafter"/>
</dbReference>